<organism evidence="1 2">
    <name type="scientific">Spirosoma soli</name>
    <dbReference type="NCBI Taxonomy" id="1770529"/>
    <lineage>
        <taxon>Bacteria</taxon>
        <taxon>Pseudomonadati</taxon>
        <taxon>Bacteroidota</taxon>
        <taxon>Cytophagia</taxon>
        <taxon>Cytophagales</taxon>
        <taxon>Cytophagaceae</taxon>
        <taxon>Spirosoma</taxon>
    </lineage>
</organism>
<comment type="caution">
    <text evidence="1">The sequence shown here is derived from an EMBL/GenBank/DDBJ whole genome shotgun (WGS) entry which is preliminary data.</text>
</comment>
<evidence type="ECO:0000313" key="1">
    <source>
        <dbReference type="EMBL" id="MFD2571161.1"/>
    </source>
</evidence>
<proteinExistence type="predicted"/>
<gene>
    <name evidence="1" type="ORF">ACFSUS_10980</name>
</gene>
<dbReference type="Proteomes" id="UP001597469">
    <property type="component" value="Unassembled WGS sequence"/>
</dbReference>
<dbReference type="RefSeq" id="WP_381522443.1">
    <property type="nucleotide sequence ID" value="NZ_JBHULN010000005.1"/>
</dbReference>
<keyword evidence="2" id="KW-1185">Reference proteome</keyword>
<name>A0ABW5M4X4_9BACT</name>
<evidence type="ECO:0000313" key="2">
    <source>
        <dbReference type="Proteomes" id="UP001597469"/>
    </source>
</evidence>
<reference evidence="2" key="1">
    <citation type="journal article" date="2019" name="Int. J. Syst. Evol. Microbiol.">
        <title>The Global Catalogue of Microorganisms (GCM) 10K type strain sequencing project: providing services to taxonomists for standard genome sequencing and annotation.</title>
        <authorList>
            <consortium name="The Broad Institute Genomics Platform"/>
            <consortium name="The Broad Institute Genome Sequencing Center for Infectious Disease"/>
            <person name="Wu L."/>
            <person name="Ma J."/>
        </authorList>
    </citation>
    <scope>NUCLEOTIDE SEQUENCE [LARGE SCALE GENOMIC DNA]</scope>
    <source>
        <strain evidence="2">KCTC 42805</strain>
    </source>
</reference>
<dbReference type="EMBL" id="JBHULN010000005">
    <property type="protein sequence ID" value="MFD2571161.1"/>
    <property type="molecule type" value="Genomic_DNA"/>
</dbReference>
<sequence length="157" mass="17223">MSDDQKAAFEKLVKEASKAAVKQGLLKAELPKEYVDFLAGQLTLTYDLVKKGRKISSKDLGFFLAQQTLSTTKLALNGQHECAIAVVFMSMSFVKTGLSSVSGPLGLLTTSVFLLKDVYDTTNACATPVQKKINEVVAPTYMWMESEIIKALFRGYL</sequence>
<accession>A0ABW5M4X4</accession>
<protein>
    <submittedName>
        <fullName evidence="1">Uncharacterized protein</fullName>
    </submittedName>
</protein>